<dbReference type="AlphaFoldDB" id="A0A212LEJ5"/>
<dbReference type="EMBL" id="FMJD01000007">
    <property type="protein sequence ID" value="SCM75799.1"/>
    <property type="molecule type" value="Genomic_DNA"/>
</dbReference>
<dbReference type="RefSeq" id="WP_100080958.1">
    <property type="nucleotide sequence ID" value="NZ_LT608334.1"/>
</dbReference>
<name>A0A212LEJ5_9HYPH</name>
<keyword evidence="1" id="KW-1133">Transmembrane helix</keyword>
<accession>A0A212LEJ5</accession>
<evidence type="ECO:0000256" key="1">
    <source>
        <dbReference type="SAM" id="Phobius"/>
    </source>
</evidence>
<feature type="transmembrane region" description="Helical" evidence="1">
    <location>
        <begin position="26"/>
        <end position="49"/>
    </location>
</feature>
<reference evidence="2" key="1">
    <citation type="submission" date="2016-08" db="EMBL/GenBank/DDBJ databases">
        <authorList>
            <person name="Seilhamer J.J."/>
        </authorList>
    </citation>
    <scope>NUCLEOTIDE SEQUENCE</scope>
    <source>
        <strain evidence="2">86</strain>
    </source>
</reference>
<evidence type="ECO:0000313" key="2">
    <source>
        <dbReference type="EMBL" id="SCM75799.1"/>
    </source>
</evidence>
<organism evidence="2">
    <name type="scientific">uncultured Pleomorphomonas sp</name>
    <dbReference type="NCBI Taxonomy" id="442121"/>
    <lineage>
        <taxon>Bacteria</taxon>
        <taxon>Pseudomonadati</taxon>
        <taxon>Pseudomonadota</taxon>
        <taxon>Alphaproteobacteria</taxon>
        <taxon>Hyphomicrobiales</taxon>
        <taxon>Pleomorphomonadaceae</taxon>
        <taxon>Pleomorphomonas</taxon>
        <taxon>environmental samples</taxon>
    </lineage>
</organism>
<gene>
    <name evidence="2" type="ORF">KL86PLE_30246</name>
</gene>
<keyword evidence="1" id="KW-0812">Transmembrane</keyword>
<protein>
    <submittedName>
        <fullName evidence="2">Uncharacterized protein</fullName>
    </submittedName>
</protein>
<keyword evidence="1" id="KW-0472">Membrane</keyword>
<sequence length="72" mass="7401">MSTLALVEQSALSSLPVVTGPEVTALAAQFLALAPLIAAVILLVAALAAGGRRVPAAEIVPRRSTRERKIGR</sequence>
<proteinExistence type="predicted"/>